<comment type="caution">
    <text evidence="2">The sequence shown here is derived from an EMBL/GenBank/DDBJ whole genome shotgun (WGS) entry which is preliminary data.</text>
</comment>
<evidence type="ECO:0000313" key="2">
    <source>
        <dbReference type="EMBL" id="KOB75455.1"/>
    </source>
</evidence>
<name>A0A0L7LJ49_OPEBR</name>
<gene>
    <name evidence="2" type="ORF">OBRU01_07496</name>
</gene>
<keyword evidence="3" id="KW-1185">Reference proteome</keyword>
<evidence type="ECO:0000256" key="1">
    <source>
        <dbReference type="SAM" id="MobiDB-lite"/>
    </source>
</evidence>
<protein>
    <submittedName>
        <fullName evidence="2">Tmc6 protein</fullName>
    </submittedName>
</protein>
<sequence length="109" mass="12405">MALRMECSFNGKYGLGRIEWLYSPKAEEGADSHTWRYLNEVRKPSNSSFHFDASRLSRSFADRPRSYVNENRPTSNCVERPKSNDGDTDSSFSWQGSANDLSTVESRGD</sequence>
<reference evidence="2 3" key="1">
    <citation type="journal article" date="2015" name="Genome Biol. Evol.">
        <title>The genome of winter moth (Operophtera brumata) provides a genomic perspective on sexual dimorphism and phenology.</title>
        <authorList>
            <person name="Derks M.F."/>
            <person name="Smit S."/>
            <person name="Salis L."/>
            <person name="Schijlen E."/>
            <person name="Bossers A."/>
            <person name="Mateman C."/>
            <person name="Pijl A.S."/>
            <person name="de Ridder D."/>
            <person name="Groenen M.A."/>
            <person name="Visser M.E."/>
            <person name="Megens H.J."/>
        </authorList>
    </citation>
    <scope>NUCLEOTIDE SEQUENCE [LARGE SCALE GENOMIC DNA]</scope>
    <source>
        <strain evidence="2">WM2013NL</strain>
        <tissue evidence="2">Head and thorax</tissue>
    </source>
</reference>
<dbReference type="Proteomes" id="UP000037510">
    <property type="component" value="Unassembled WGS sequence"/>
</dbReference>
<feature type="compositionally biased region" description="Polar residues" evidence="1">
    <location>
        <begin position="68"/>
        <end position="77"/>
    </location>
</feature>
<proteinExistence type="predicted"/>
<dbReference type="AlphaFoldDB" id="A0A0L7LJ49"/>
<dbReference type="EMBL" id="JTDY01000915">
    <property type="protein sequence ID" value="KOB75455.1"/>
    <property type="molecule type" value="Genomic_DNA"/>
</dbReference>
<organism evidence="2 3">
    <name type="scientific">Operophtera brumata</name>
    <name type="common">Winter moth</name>
    <name type="synonym">Phalaena brumata</name>
    <dbReference type="NCBI Taxonomy" id="104452"/>
    <lineage>
        <taxon>Eukaryota</taxon>
        <taxon>Metazoa</taxon>
        <taxon>Ecdysozoa</taxon>
        <taxon>Arthropoda</taxon>
        <taxon>Hexapoda</taxon>
        <taxon>Insecta</taxon>
        <taxon>Pterygota</taxon>
        <taxon>Neoptera</taxon>
        <taxon>Endopterygota</taxon>
        <taxon>Lepidoptera</taxon>
        <taxon>Glossata</taxon>
        <taxon>Ditrysia</taxon>
        <taxon>Geometroidea</taxon>
        <taxon>Geometridae</taxon>
        <taxon>Larentiinae</taxon>
        <taxon>Operophtera</taxon>
    </lineage>
</organism>
<feature type="compositionally biased region" description="Polar residues" evidence="1">
    <location>
        <begin position="89"/>
        <end position="109"/>
    </location>
</feature>
<accession>A0A0L7LJ49</accession>
<evidence type="ECO:0000313" key="3">
    <source>
        <dbReference type="Proteomes" id="UP000037510"/>
    </source>
</evidence>
<feature type="region of interest" description="Disordered" evidence="1">
    <location>
        <begin position="64"/>
        <end position="109"/>
    </location>
</feature>